<dbReference type="GO" id="GO:0051213">
    <property type="term" value="F:dioxygenase activity"/>
    <property type="evidence" value="ECO:0007669"/>
    <property type="project" value="UniProtKB-KW"/>
</dbReference>
<sequence>MQEGLGWGKSLPIPSFQEMVRNDPHSVPERYVQEGKARPSIDELSPLSSEVPVIHFSLLAKGDEDERRKLDFACMNWGFFQVTNHGIEEEVLHKIKSAEAGFF</sequence>
<dbReference type="InterPro" id="IPR026992">
    <property type="entry name" value="DIOX_N"/>
</dbReference>
<evidence type="ECO:0000313" key="5">
    <source>
        <dbReference type="Proteomes" id="UP001370490"/>
    </source>
</evidence>
<keyword evidence="4" id="KW-0223">Dioxygenase</keyword>
<gene>
    <name evidence="4" type="ORF">RJ641_036036</name>
</gene>
<evidence type="ECO:0000259" key="3">
    <source>
        <dbReference type="Pfam" id="PF14226"/>
    </source>
</evidence>
<dbReference type="EMBL" id="JBAMMX010000009">
    <property type="protein sequence ID" value="KAK6933142.1"/>
    <property type="molecule type" value="Genomic_DNA"/>
</dbReference>
<name>A0AAN8VP68_9MAGN</name>
<organism evidence="4 5">
    <name type="scientific">Dillenia turbinata</name>
    <dbReference type="NCBI Taxonomy" id="194707"/>
    <lineage>
        <taxon>Eukaryota</taxon>
        <taxon>Viridiplantae</taxon>
        <taxon>Streptophyta</taxon>
        <taxon>Embryophyta</taxon>
        <taxon>Tracheophyta</taxon>
        <taxon>Spermatophyta</taxon>
        <taxon>Magnoliopsida</taxon>
        <taxon>eudicotyledons</taxon>
        <taxon>Gunneridae</taxon>
        <taxon>Pentapetalae</taxon>
        <taxon>Dilleniales</taxon>
        <taxon>Dilleniaceae</taxon>
        <taxon>Dillenia</taxon>
    </lineage>
</organism>
<keyword evidence="5" id="KW-1185">Reference proteome</keyword>
<dbReference type="SUPFAM" id="SSF51197">
    <property type="entry name" value="Clavaminate synthase-like"/>
    <property type="match status" value="1"/>
</dbReference>
<evidence type="ECO:0000313" key="4">
    <source>
        <dbReference type="EMBL" id="KAK6933142.1"/>
    </source>
</evidence>
<evidence type="ECO:0000256" key="1">
    <source>
        <dbReference type="ARBA" id="ARBA00022723"/>
    </source>
</evidence>
<protein>
    <submittedName>
        <fullName evidence="4">Non-hem dioxygenase N-terminal domain</fullName>
    </submittedName>
</protein>
<dbReference type="InterPro" id="IPR027443">
    <property type="entry name" value="IPNS-like_sf"/>
</dbReference>
<proteinExistence type="predicted"/>
<reference evidence="4 5" key="1">
    <citation type="submission" date="2023-12" db="EMBL/GenBank/DDBJ databases">
        <title>A high-quality genome assembly for Dillenia turbinata (Dilleniales).</title>
        <authorList>
            <person name="Chanderbali A."/>
        </authorList>
    </citation>
    <scope>NUCLEOTIDE SEQUENCE [LARGE SCALE GENOMIC DNA]</scope>
    <source>
        <strain evidence="4">LSX21</strain>
        <tissue evidence="4">Leaf</tissue>
    </source>
</reference>
<evidence type="ECO:0000256" key="2">
    <source>
        <dbReference type="ARBA" id="ARBA00023004"/>
    </source>
</evidence>
<dbReference type="GO" id="GO:0046872">
    <property type="term" value="F:metal ion binding"/>
    <property type="evidence" value="ECO:0007669"/>
    <property type="project" value="UniProtKB-KW"/>
</dbReference>
<feature type="domain" description="Non-haem dioxygenase N-terminal" evidence="3">
    <location>
        <begin position="51"/>
        <end position="103"/>
    </location>
</feature>
<dbReference type="Gene3D" id="2.60.120.330">
    <property type="entry name" value="B-lactam Antibiotic, Isopenicillin N Synthase, Chain"/>
    <property type="match status" value="1"/>
</dbReference>
<dbReference type="Proteomes" id="UP001370490">
    <property type="component" value="Unassembled WGS sequence"/>
</dbReference>
<comment type="caution">
    <text evidence="4">The sequence shown here is derived from an EMBL/GenBank/DDBJ whole genome shotgun (WGS) entry which is preliminary data.</text>
</comment>
<dbReference type="Pfam" id="PF14226">
    <property type="entry name" value="DIOX_N"/>
    <property type="match status" value="1"/>
</dbReference>
<keyword evidence="2" id="KW-0408">Iron</keyword>
<keyword evidence="4" id="KW-0560">Oxidoreductase</keyword>
<dbReference type="AlphaFoldDB" id="A0AAN8VP68"/>
<keyword evidence="1" id="KW-0479">Metal-binding</keyword>
<accession>A0AAN8VP68</accession>